<dbReference type="SUPFAM" id="SSF110221">
    <property type="entry name" value="AbfB domain"/>
    <property type="match status" value="1"/>
</dbReference>
<evidence type="ECO:0000313" key="6">
    <source>
        <dbReference type="EMBL" id="NGO47036.1"/>
    </source>
</evidence>
<evidence type="ECO:0000256" key="4">
    <source>
        <dbReference type="RuleBase" id="RU361187"/>
    </source>
</evidence>
<dbReference type="CDD" id="cd23399">
    <property type="entry name" value="beta-trefoil_ABD_ABFB"/>
    <property type="match status" value="1"/>
</dbReference>
<organism evidence="6 7">
    <name type="scientific">Streptomyces ureilyticus</name>
    <dbReference type="NCBI Taxonomy" id="1775131"/>
    <lineage>
        <taxon>Bacteria</taxon>
        <taxon>Bacillati</taxon>
        <taxon>Actinomycetota</taxon>
        <taxon>Actinomycetes</taxon>
        <taxon>Kitasatosporales</taxon>
        <taxon>Streptomycetaceae</taxon>
        <taxon>Streptomyces</taxon>
    </lineage>
</organism>
<sequence>MAQTYLLLEVPHIVLNIEQSRPRTKAIGQADWPSPEEELNRTVRTLLALLGPLLLLLSVPALQGTATAAAPPAGQATRYTMTAFTNSSESNMYVYDSPDATKFTLRKGPAYTPPSGLIRDPSIFKHTDGFYYITYTTNWTGNTIGFARSTDRVNWTFLYNYTIPVSGLTRTWAPEWFVDSDGSVNVIMSLTSASTATHFTAWKITATNATLTTWSAPTQLSGIGPNYIDTFVVKVGSTYHAFTKNETTKYIEYATASSLVGPYTMRKTGNWAGFGDWVEGPALVQLDNGGWRIYFDGYRAGKYWYSDSYDNFATWTTPTEVPGLTGFIRHATVLKETVAGGVTLPTNTTRSLQSVNFPGRSAVVRSDSLGYVDPVSASSSTAVKQSATFTVVPGLADANCYSFRDSAGRYLRHWDYRIRFDASNGTDTFNKDATYCARPGSTSGSVSLESYNYPGRYLRHYNYALRVDPYQNTDTFRADSSFTMITPWA</sequence>
<evidence type="ECO:0000259" key="5">
    <source>
        <dbReference type="Pfam" id="PF05270"/>
    </source>
</evidence>
<protein>
    <submittedName>
        <fullName evidence="6">Family 43 glycosylhydrolase</fullName>
    </submittedName>
</protein>
<name>A0ABX0DYK5_9ACTN</name>
<dbReference type="Pfam" id="PF05270">
    <property type="entry name" value="AbfB"/>
    <property type="match status" value="1"/>
</dbReference>
<dbReference type="InterPro" id="IPR036195">
    <property type="entry name" value="AbfB_ABD_sf"/>
</dbReference>
<dbReference type="InterPro" id="IPR023296">
    <property type="entry name" value="Glyco_hydro_beta-prop_sf"/>
</dbReference>
<dbReference type="Proteomes" id="UP001518140">
    <property type="component" value="Unassembled WGS sequence"/>
</dbReference>
<evidence type="ECO:0000256" key="2">
    <source>
        <dbReference type="ARBA" id="ARBA00022801"/>
    </source>
</evidence>
<evidence type="ECO:0000256" key="3">
    <source>
        <dbReference type="ARBA" id="ARBA00023295"/>
    </source>
</evidence>
<feature type="domain" description="Alpha-L-arabinofuranosidase B arabinose-binding" evidence="5">
    <location>
        <begin position="351"/>
        <end position="483"/>
    </location>
</feature>
<keyword evidence="2 4" id="KW-0378">Hydrolase</keyword>
<keyword evidence="7" id="KW-1185">Reference proteome</keyword>
<evidence type="ECO:0000313" key="7">
    <source>
        <dbReference type="Proteomes" id="UP001518140"/>
    </source>
</evidence>
<accession>A0ABX0DYK5</accession>
<proteinExistence type="inferred from homology"/>
<dbReference type="Gene3D" id="2.115.10.20">
    <property type="entry name" value="Glycosyl hydrolase domain, family 43"/>
    <property type="match status" value="1"/>
</dbReference>
<comment type="caution">
    <text evidence="6">The sequence shown here is derived from an EMBL/GenBank/DDBJ whole genome shotgun (WGS) entry which is preliminary data.</text>
</comment>
<keyword evidence="3 4" id="KW-0326">Glycosidase</keyword>
<evidence type="ECO:0000256" key="1">
    <source>
        <dbReference type="ARBA" id="ARBA00009865"/>
    </source>
</evidence>
<reference evidence="6 7" key="1">
    <citation type="submission" date="2020-02" db="EMBL/GenBank/DDBJ databases">
        <title>Whole-genome analyses of novel actinobacteria.</title>
        <authorList>
            <person name="Sahin N."/>
            <person name="Tokatli A."/>
        </authorList>
    </citation>
    <scope>NUCLEOTIDE SEQUENCE [LARGE SCALE GENOMIC DNA]</scope>
    <source>
        <strain evidence="6 7">YC419</strain>
    </source>
</reference>
<dbReference type="SUPFAM" id="SSF75005">
    <property type="entry name" value="Arabinanase/levansucrase/invertase"/>
    <property type="match status" value="1"/>
</dbReference>
<dbReference type="Pfam" id="PF04616">
    <property type="entry name" value="Glyco_hydro_43"/>
    <property type="match status" value="1"/>
</dbReference>
<comment type="similarity">
    <text evidence="1 4">Belongs to the glycosyl hydrolase 43 family.</text>
</comment>
<dbReference type="InterPro" id="IPR007934">
    <property type="entry name" value="AbfB_ABD"/>
</dbReference>
<dbReference type="CDD" id="cd08983">
    <property type="entry name" value="GH43_Bt3655-like"/>
    <property type="match status" value="1"/>
</dbReference>
<dbReference type="InterPro" id="IPR006710">
    <property type="entry name" value="Glyco_hydro_43"/>
</dbReference>
<dbReference type="Gene3D" id="2.80.10.50">
    <property type="match status" value="1"/>
</dbReference>
<dbReference type="EMBL" id="JAAKZX010000158">
    <property type="protein sequence ID" value="NGO47036.1"/>
    <property type="molecule type" value="Genomic_DNA"/>
</dbReference>
<gene>
    <name evidence="6" type="ORF">G6048_34675</name>
</gene>